<dbReference type="AlphaFoldDB" id="A0A0A8Y580"/>
<evidence type="ECO:0000313" key="2">
    <source>
        <dbReference type="EMBL" id="JAD19092.1"/>
    </source>
</evidence>
<reference evidence="2" key="2">
    <citation type="journal article" date="2015" name="Data Brief">
        <title>Shoot transcriptome of the giant reed, Arundo donax.</title>
        <authorList>
            <person name="Barrero R.A."/>
            <person name="Guerrero F.D."/>
            <person name="Moolhuijzen P."/>
            <person name="Goolsby J.A."/>
            <person name="Tidwell J."/>
            <person name="Bellgard S.E."/>
            <person name="Bellgard M.I."/>
        </authorList>
    </citation>
    <scope>NUCLEOTIDE SEQUENCE</scope>
    <source>
        <tissue evidence="2">Shoot tissue taken approximately 20 cm above the soil surface</tissue>
    </source>
</reference>
<feature type="transmembrane region" description="Helical" evidence="1">
    <location>
        <begin position="12"/>
        <end position="33"/>
    </location>
</feature>
<organism evidence="2">
    <name type="scientific">Arundo donax</name>
    <name type="common">Giant reed</name>
    <name type="synonym">Donax arundinaceus</name>
    <dbReference type="NCBI Taxonomy" id="35708"/>
    <lineage>
        <taxon>Eukaryota</taxon>
        <taxon>Viridiplantae</taxon>
        <taxon>Streptophyta</taxon>
        <taxon>Embryophyta</taxon>
        <taxon>Tracheophyta</taxon>
        <taxon>Spermatophyta</taxon>
        <taxon>Magnoliopsida</taxon>
        <taxon>Liliopsida</taxon>
        <taxon>Poales</taxon>
        <taxon>Poaceae</taxon>
        <taxon>PACMAD clade</taxon>
        <taxon>Arundinoideae</taxon>
        <taxon>Arundineae</taxon>
        <taxon>Arundo</taxon>
    </lineage>
</organism>
<keyword evidence="1" id="KW-0472">Membrane</keyword>
<protein>
    <submittedName>
        <fullName evidence="2">Uncharacterized protein</fullName>
    </submittedName>
</protein>
<keyword evidence="1" id="KW-1133">Transmembrane helix</keyword>
<sequence length="70" mass="8180">MLSLLLRDGFTLLWVQLSMAYLRYYCCQIIVWHENHISVTAGMHCTSFWMQCAVYLLLSQLGTLLVICYT</sequence>
<dbReference type="EMBL" id="GBRH01278803">
    <property type="protein sequence ID" value="JAD19092.1"/>
    <property type="molecule type" value="Transcribed_RNA"/>
</dbReference>
<accession>A0A0A8Y580</accession>
<name>A0A0A8Y580_ARUDO</name>
<feature type="transmembrane region" description="Helical" evidence="1">
    <location>
        <begin position="48"/>
        <end position="69"/>
    </location>
</feature>
<keyword evidence="1" id="KW-0812">Transmembrane</keyword>
<proteinExistence type="predicted"/>
<evidence type="ECO:0000256" key="1">
    <source>
        <dbReference type="SAM" id="Phobius"/>
    </source>
</evidence>
<reference evidence="2" key="1">
    <citation type="submission" date="2014-09" db="EMBL/GenBank/DDBJ databases">
        <authorList>
            <person name="Magalhaes I.L.F."/>
            <person name="Oliveira U."/>
            <person name="Santos F.R."/>
            <person name="Vidigal T.H.D.A."/>
            <person name="Brescovit A.D."/>
            <person name="Santos A.J."/>
        </authorList>
    </citation>
    <scope>NUCLEOTIDE SEQUENCE</scope>
    <source>
        <tissue evidence="2">Shoot tissue taken approximately 20 cm above the soil surface</tissue>
    </source>
</reference>